<proteinExistence type="predicted"/>
<reference evidence="1 2" key="1">
    <citation type="submission" date="2019-03" db="EMBL/GenBank/DDBJ databases">
        <title>Jiella endophytica sp. nov., a novel endophytic bacterium isolated from root of Ficus microcarpa Linn. f.</title>
        <authorList>
            <person name="Tuo L."/>
        </authorList>
    </citation>
    <scope>NUCLEOTIDE SEQUENCE [LARGE SCALE GENOMIC DNA]</scope>
    <source>
        <strain evidence="1 2">CBS5Q-3</strain>
    </source>
</reference>
<accession>A0A4Y8RDN3</accession>
<name>A0A4Y8RDN3_9HYPH</name>
<protein>
    <submittedName>
        <fullName evidence="1">Uncharacterized protein</fullName>
    </submittedName>
</protein>
<evidence type="ECO:0000313" key="1">
    <source>
        <dbReference type="EMBL" id="TFF19937.1"/>
    </source>
</evidence>
<dbReference type="Proteomes" id="UP000298179">
    <property type="component" value="Unassembled WGS sequence"/>
</dbReference>
<dbReference type="OrthoDB" id="8085938at2"/>
<organism evidence="1 2">
    <name type="scientific">Jiella endophytica</name>
    <dbReference type="NCBI Taxonomy" id="2558362"/>
    <lineage>
        <taxon>Bacteria</taxon>
        <taxon>Pseudomonadati</taxon>
        <taxon>Pseudomonadota</taxon>
        <taxon>Alphaproteobacteria</taxon>
        <taxon>Hyphomicrobiales</taxon>
        <taxon>Aurantimonadaceae</taxon>
        <taxon>Jiella</taxon>
    </lineage>
</organism>
<dbReference type="RefSeq" id="WP_134763618.1">
    <property type="nucleotide sequence ID" value="NZ_SOZD01000006.1"/>
</dbReference>
<comment type="caution">
    <text evidence="1">The sequence shown here is derived from an EMBL/GenBank/DDBJ whole genome shotgun (WGS) entry which is preliminary data.</text>
</comment>
<keyword evidence="2" id="KW-1185">Reference proteome</keyword>
<gene>
    <name evidence="1" type="ORF">E3C22_19985</name>
</gene>
<evidence type="ECO:0000313" key="2">
    <source>
        <dbReference type="Proteomes" id="UP000298179"/>
    </source>
</evidence>
<dbReference type="AlphaFoldDB" id="A0A4Y8RDN3"/>
<sequence>MSDVTAGHSHLIEIDGEGTLTIYRIFPDRADKQIYTSVQLPRKQFQGDKEGFERFARVLGENILMDSPQARDAFGV</sequence>
<dbReference type="EMBL" id="SOZD01000006">
    <property type="protein sequence ID" value="TFF19937.1"/>
    <property type="molecule type" value="Genomic_DNA"/>
</dbReference>